<dbReference type="Gene3D" id="3.30.1060.10">
    <property type="entry name" value="Peptide methionine sulphoxide reductase MsrA"/>
    <property type="match status" value="1"/>
</dbReference>
<dbReference type="InterPro" id="IPR002569">
    <property type="entry name" value="Met_Sox_Rdtase_MsrA_dom"/>
</dbReference>
<dbReference type="InterPro" id="IPR036509">
    <property type="entry name" value="Met_Sox_Rdtase_MsrA_sf"/>
</dbReference>
<sequence>MTNAQTDRSVATLAGGCFWCLEAVFENVIGVDRVVSGYMGGATVNPTYEQVCTGRTGHAEVVQIEFNPQVISYSDLLEIFFAIHDPTTKDRQGNDIGTQYRSAIFFHDSDQQTVAQSRFTELEAAGIWPGRFVTQIVPAVTFYPAEDYHQGYFRAHPAQAYCAAVVAPKVAKFRQKFSQRLKSR</sequence>
<keyword evidence="1 4" id="KW-0560">Oxidoreductase</keyword>
<evidence type="ECO:0000256" key="1">
    <source>
        <dbReference type="ARBA" id="ARBA00023002"/>
    </source>
</evidence>
<dbReference type="PANTHER" id="PTHR43774:SF1">
    <property type="entry name" value="PEPTIDE METHIONINE SULFOXIDE REDUCTASE MSRA 2"/>
    <property type="match status" value="1"/>
</dbReference>
<dbReference type="NCBIfam" id="TIGR00401">
    <property type="entry name" value="msrA"/>
    <property type="match status" value="1"/>
</dbReference>
<dbReference type="GO" id="GO:0033744">
    <property type="term" value="F:L-methionine:thioredoxin-disulfide S-oxidoreductase activity"/>
    <property type="evidence" value="ECO:0007669"/>
    <property type="project" value="RHEA"/>
</dbReference>
<keyword evidence="7" id="KW-1185">Reference proteome</keyword>
<protein>
    <recommendedName>
        <fullName evidence="4">Peptide methionine sulfoxide reductase MsrA</fullName>
        <shortName evidence="4">Protein-methionine-S-oxide reductase</shortName>
        <ecNumber evidence="4">1.8.4.11</ecNumber>
    </recommendedName>
    <alternativeName>
        <fullName evidence="4">Peptide-methionine (S)-S-oxide reductase</fullName>
        <shortName evidence="4">Peptide Met(O) reductase</shortName>
    </alternativeName>
</protein>
<feature type="domain" description="Peptide methionine sulphoxide reductase MsrA" evidence="5">
    <location>
        <begin position="11"/>
        <end position="162"/>
    </location>
</feature>
<dbReference type="HAMAP" id="MF_01401">
    <property type="entry name" value="MsrA"/>
    <property type="match status" value="1"/>
</dbReference>
<evidence type="ECO:0000259" key="5">
    <source>
        <dbReference type="Pfam" id="PF01625"/>
    </source>
</evidence>
<organism evidence="6 7">
    <name type="scientific">Planctopirus hydrillae</name>
    <dbReference type="NCBI Taxonomy" id="1841610"/>
    <lineage>
        <taxon>Bacteria</taxon>
        <taxon>Pseudomonadati</taxon>
        <taxon>Planctomycetota</taxon>
        <taxon>Planctomycetia</taxon>
        <taxon>Planctomycetales</taxon>
        <taxon>Planctomycetaceae</taxon>
        <taxon>Planctopirus</taxon>
    </lineage>
</organism>
<dbReference type="STRING" id="1841610.A6X21_06755"/>
<feature type="active site" evidence="4">
    <location>
        <position position="17"/>
    </location>
</feature>
<reference evidence="6 7" key="1">
    <citation type="submission" date="2016-05" db="EMBL/GenBank/DDBJ databases">
        <title>Genomic and physiological characterization of Planctopirus sp. isolated from fresh water lake.</title>
        <authorList>
            <person name="Subhash Y."/>
            <person name="Ramana C."/>
        </authorList>
    </citation>
    <scope>NUCLEOTIDE SEQUENCE [LARGE SCALE GENOMIC DNA]</scope>
    <source>
        <strain evidence="6 7">JC280</strain>
    </source>
</reference>
<evidence type="ECO:0000256" key="3">
    <source>
        <dbReference type="ARBA" id="ARBA00048782"/>
    </source>
</evidence>
<dbReference type="GO" id="GO:0008113">
    <property type="term" value="F:peptide-methionine (S)-S-oxide reductase activity"/>
    <property type="evidence" value="ECO:0007669"/>
    <property type="project" value="UniProtKB-UniRule"/>
</dbReference>
<evidence type="ECO:0000256" key="4">
    <source>
        <dbReference type="HAMAP-Rule" id="MF_01401"/>
    </source>
</evidence>
<comment type="catalytic activity">
    <reaction evidence="2 4">
        <text>L-methionyl-[protein] + [thioredoxin]-disulfide + H2O = L-methionyl-(S)-S-oxide-[protein] + [thioredoxin]-dithiol</text>
        <dbReference type="Rhea" id="RHEA:14217"/>
        <dbReference type="Rhea" id="RHEA-COMP:10698"/>
        <dbReference type="Rhea" id="RHEA-COMP:10700"/>
        <dbReference type="Rhea" id="RHEA-COMP:12313"/>
        <dbReference type="Rhea" id="RHEA-COMP:12315"/>
        <dbReference type="ChEBI" id="CHEBI:15377"/>
        <dbReference type="ChEBI" id="CHEBI:16044"/>
        <dbReference type="ChEBI" id="CHEBI:29950"/>
        <dbReference type="ChEBI" id="CHEBI:44120"/>
        <dbReference type="ChEBI" id="CHEBI:50058"/>
        <dbReference type="EC" id="1.8.4.11"/>
    </reaction>
</comment>
<proteinExistence type="inferred from homology"/>
<comment type="caution">
    <text evidence="6">The sequence shown here is derived from an EMBL/GenBank/DDBJ whole genome shotgun (WGS) entry which is preliminary data.</text>
</comment>
<accession>A0A1C3E9X3</accession>
<name>A0A1C3E9X3_9PLAN</name>
<dbReference type="RefSeq" id="WP_068848977.1">
    <property type="nucleotide sequence ID" value="NZ_LYDR01000116.1"/>
</dbReference>
<comment type="similarity">
    <text evidence="4">Belongs to the MsrA Met sulfoxide reductase family.</text>
</comment>
<dbReference type="SUPFAM" id="SSF55068">
    <property type="entry name" value="Peptide methionine sulfoxide reductase"/>
    <property type="match status" value="1"/>
</dbReference>
<dbReference type="EMBL" id="LYDR01000116">
    <property type="protein sequence ID" value="ODA30032.1"/>
    <property type="molecule type" value="Genomic_DNA"/>
</dbReference>
<comment type="function">
    <text evidence="4">Has an important function as a repair enzyme for proteins that have been inactivated by oxidation. Catalyzes the reversible oxidation-reduction of methionine sulfoxide in proteins to methionine.</text>
</comment>
<evidence type="ECO:0000313" key="6">
    <source>
        <dbReference type="EMBL" id="ODA30032.1"/>
    </source>
</evidence>
<evidence type="ECO:0000256" key="2">
    <source>
        <dbReference type="ARBA" id="ARBA00047806"/>
    </source>
</evidence>
<dbReference type="Proteomes" id="UP000094828">
    <property type="component" value="Unassembled WGS sequence"/>
</dbReference>
<dbReference type="EC" id="1.8.4.11" evidence="4"/>
<evidence type="ECO:0000313" key="7">
    <source>
        <dbReference type="Proteomes" id="UP000094828"/>
    </source>
</evidence>
<comment type="catalytic activity">
    <reaction evidence="3 4">
        <text>[thioredoxin]-disulfide + L-methionine + H2O = L-methionine (S)-S-oxide + [thioredoxin]-dithiol</text>
        <dbReference type="Rhea" id="RHEA:19993"/>
        <dbReference type="Rhea" id="RHEA-COMP:10698"/>
        <dbReference type="Rhea" id="RHEA-COMP:10700"/>
        <dbReference type="ChEBI" id="CHEBI:15377"/>
        <dbReference type="ChEBI" id="CHEBI:29950"/>
        <dbReference type="ChEBI" id="CHEBI:50058"/>
        <dbReference type="ChEBI" id="CHEBI:57844"/>
        <dbReference type="ChEBI" id="CHEBI:58772"/>
        <dbReference type="EC" id="1.8.4.11"/>
    </reaction>
</comment>
<dbReference type="OrthoDB" id="4174719at2"/>
<dbReference type="PANTHER" id="PTHR43774">
    <property type="entry name" value="PEPTIDE METHIONINE SULFOXIDE REDUCTASE"/>
    <property type="match status" value="1"/>
</dbReference>
<dbReference type="AlphaFoldDB" id="A0A1C3E9X3"/>
<dbReference type="Pfam" id="PF01625">
    <property type="entry name" value="PMSR"/>
    <property type="match status" value="1"/>
</dbReference>
<gene>
    <name evidence="4" type="primary">msrA</name>
    <name evidence="6" type="ORF">A6X21_06755</name>
</gene>